<evidence type="ECO:0000256" key="9">
    <source>
        <dbReference type="SAM" id="Phobius"/>
    </source>
</evidence>
<dbReference type="SMART" id="SM00382">
    <property type="entry name" value="AAA"/>
    <property type="match status" value="1"/>
</dbReference>
<dbReference type="Proteomes" id="UP000193978">
    <property type="component" value="Chromosome"/>
</dbReference>
<dbReference type="GO" id="GO:0005886">
    <property type="term" value="C:plasma membrane"/>
    <property type="evidence" value="ECO:0007669"/>
    <property type="project" value="UniProtKB-SubCell"/>
</dbReference>
<dbReference type="InterPro" id="IPR036640">
    <property type="entry name" value="ABC1_TM_sf"/>
</dbReference>
<dbReference type="SUPFAM" id="SSF52540">
    <property type="entry name" value="P-loop containing nucleoside triphosphate hydrolases"/>
    <property type="match status" value="1"/>
</dbReference>
<dbReference type="GO" id="GO:0005524">
    <property type="term" value="F:ATP binding"/>
    <property type="evidence" value="ECO:0007669"/>
    <property type="project" value="UniProtKB-KW"/>
</dbReference>
<evidence type="ECO:0000256" key="8">
    <source>
        <dbReference type="ARBA" id="ARBA00023136"/>
    </source>
</evidence>
<comment type="similarity">
    <text evidence="2">Belongs to the ABC transporter superfamily.</text>
</comment>
<feature type="transmembrane region" description="Helical" evidence="9">
    <location>
        <begin position="89"/>
        <end position="107"/>
    </location>
</feature>
<keyword evidence="10" id="KW-0732">Signal</keyword>
<dbReference type="AlphaFoldDB" id="A0A1W6MYV4"/>
<feature type="domain" description="ABC transmembrane type-1" evidence="12">
    <location>
        <begin position="270"/>
        <end position="454"/>
    </location>
</feature>
<feature type="signal peptide" evidence="10">
    <location>
        <begin position="1"/>
        <end position="22"/>
    </location>
</feature>
<dbReference type="RefSeq" id="WP_085772906.1">
    <property type="nucleotide sequence ID" value="NZ_AP027149.1"/>
</dbReference>
<feature type="domain" description="ABC transporter" evidence="11">
    <location>
        <begin position="490"/>
        <end position="698"/>
    </location>
</feature>
<feature type="chain" id="PRO_5042944027" evidence="10">
    <location>
        <begin position="23"/>
        <end position="698"/>
    </location>
</feature>
<keyword evidence="5" id="KW-0547">Nucleotide-binding</keyword>
<keyword evidence="6" id="KW-0067">ATP-binding</keyword>
<dbReference type="InterPro" id="IPR011527">
    <property type="entry name" value="ABC1_TM_dom"/>
</dbReference>
<feature type="transmembrane region" description="Helical" evidence="9">
    <location>
        <begin position="53"/>
        <end position="77"/>
    </location>
</feature>
<evidence type="ECO:0000256" key="6">
    <source>
        <dbReference type="ARBA" id="ARBA00022840"/>
    </source>
</evidence>
<evidence type="ECO:0000256" key="4">
    <source>
        <dbReference type="ARBA" id="ARBA00022692"/>
    </source>
</evidence>
<accession>A0A1W6MYV4</accession>
<dbReference type="InterPro" id="IPR003593">
    <property type="entry name" value="AAA+_ATPase"/>
</dbReference>
<dbReference type="Pfam" id="PF00005">
    <property type="entry name" value="ABC_tran"/>
    <property type="match status" value="1"/>
</dbReference>
<dbReference type="InterPro" id="IPR050835">
    <property type="entry name" value="ABC_transporter_sub-D"/>
</dbReference>
<sequence>MHILAYGLAAFAFAALVAAATAGDAEIFLLAATAAACAYTTWRARRISSFLKILVGLFSVETILFGLAVLVDVLGYWPKAYADAAPPPTLAITVGVFSILAWGADHIPIVKRIMRLTDLYFDSDARDAFRIWPLPAFQAREATMAVTMIVTLVLFLQVLVGISLRLSYIRRDYYSALQDLNAPVFWEKLLYGFIPWAFFHVAIAVTNYVVRSYLVIRWRRWLTQHFVDRWLGGHRHYVMTLEGGLADNPDQRIAEDVNFFIDGGDGGLGIFSFAMRLISSLSSLVSYSIVLWQISSQLTFFDGKLAIPGLLFWIALVYVAAGTVVTHLIGRPLAKLNFERQRREANFRFGLARLREYGEQVALLSGEKTESAGLRGAFSAIYQNFLAIVDRQKKILWFTSIYGQWSPIFPFVLTAPFVLAGKIKIGVIRQTADAFSVVDDALNFFVTYYSSLAEFHAVLLRLESFDAAAGRAEVELQRAGERRAGADPRVSLDAMLRLPDGEPIVDARGLSFEPHVSTLLSGPSGSGKSTLFRAIAGIWPHRDGWIEIPREASVMLLPQRPYLPMGKLAAAVAYPREPKVYDRRDMRAALVAARLEPFVDRLDEETNWGQRLSGGEQQRVAIARALLAKPDWLFLDEATSALDEKLEDEIYHMLRERLPRTTLVSIGHRSTLKPLHTRHLVMSANAEGVFAPREEALT</sequence>
<dbReference type="Gene3D" id="3.40.50.300">
    <property type="entry name" value="P-loop containing nucleotide triphosphate hydrolases"/>
    <property type="match status" value="1"/>
</dbReference>
<organism evidence="13 14">
    <name type="scientific">Methylocystis bryophila</name>
    <dbReference type="NCBI Taxonomy" id="655015"/>
    <lineage>
        <taxon>Bacteria</taxon>
        <taxon>Pseudomonadati</taxon>
        <taxon>Pseudomonadota</taxon>
        <taxon>Alphaproteobacteria</taxon>
        <taxon>Hyphomicrobiales</taxon>
        <taxon>Methylocystaceae</taxon>
        <taxon>Methylocystis</taxon>
    </lineage>
</organism>
<proteinExistence type="inferred from homology"/>
<evidence type="ECO:0000313" key="13">
    <source>
        <dbReference type="EMBL" id="ARN82771.1"/>
    </source>
</evidence>
<comment type="subcellular location">
    <subcellularLocation>
        <location evidence="1">Cell membrane</location>
        <topology evidence="1">Multi-pass membrane protein</topology>
    </subcellularLocation>
</comment>
<dbReference type="InterPro" id="IPR027417">
    <property type="entry name" value="P-loop_NTPase"/>
</dbReference>
<dbReference type="GO" id="GO:0140359">
    <property type="term" value="F:ABC-type transporter activity"/>
    <property type="evidence" value="ECO:0007669"/>
    <property type="project" value="InterPro"/>
</dbReference>
<dbReference type="PROSITE" id="PS00211">
    <property type="entry name" value="ABC_TRANSPORTER_1"/>
    <property type="match status" value="1"/>
</dbReference>
<evidence type="ECO:0000256" key="2">
    <source>
        <dbReference type="ARBA" id="ARBA00005417"/>
    </source>
</evidence>
<protein>
    <submittedName>
        <fullName evidence="13">ABC transporter</fullName>
    </submittedName>
</protein>
<reference evidence="13 14" key="1">
    <citation type="submission" date="2017-02" db="EMBL/GenBank/DDBJ databases">
        <authorList>
            <person name="Peterson S.W."/>
        </authorList>
    </citation>
    <scope>NUCLEOTIDE SEQUENCE [LARGE SCALE GENOMIC DNA]</scope>
    <source>
        <strain evidence="13 14">S285</strain>
    </source>
</reference>
<evidence type="ECO:0000313" key="14">
    <source>
        <dbReference type="Proteomes" id="UP000193978"/>
    </source>
</evidence>
<feature type="transmembrane region" description="Helical" evidence="9">
    <location>
        <begin position="145"/>
        <end position="169"/>
    </location>
</feature>
<gene>
    <name evidence="13" type="ORF">B1812_18620</name>
</gene>
<dbReference type="PROSITE" id="PS50893">
    <property type="entry name" value="ABC_TRANSPORTER_2"/>
    <property type="match status" value="1"/>
</dbReference>
<dbReference type="OrthoDB" id="9810134at2"/>
<evidence type="ECO:0000256" key="7">
    <source>
        <dbReference type="ARBA" id="ARBA00022989"/>
    </source>
</evidence>
<evidence type="ECO:0000259" key="12">
    <source>
        <dbReference type="PROSITE" id="PS50929"/>
    </source>
</evidence>
<dbReference type="CDD" id="cd03223">
    <property type="entry name" value="ABCD_peroxisomal_ALDP"/>
    <property type="match status" value="1"/>
</dbReference>
<dbReference type="STRING" id="655015.B1812_18620"/>
<keyword evidence="4 9" id="KW-0812">Transmembrane</keyword>
<evidence type="ECO:0000256" key="5">
    <source>
        <dbReference type="ARBA" id="ARBA00022741"/>
    </source>
</evidence>
<evidence type="ECO:0000256" key="3">
    <source>
        <dbReference type="ARBA" id="ARBA00022448"/>
    </source>
</evidence>
<dbReference type="Gene3D" id="1.20.1560.10">
    <property type="entry name" value="ABC transporter type 1, transmembrane domain"/>
    <property type="match status" value="1"/>
</dbReference>
<dbReference type="GO" id="GO:0016887">
    <property type="term" value="F:ATP hydrolysis activity"/>
    <property type="evidence" value="ECO:0007669"/>
    <property type="project" value="InterPro"/>
</dbReference>
<dbReference type="InterPro" id="IPR003439">
    <property type="entry name" value="ABC_transporter-like_ATP-bd"/>
</dbReference>
<keyword evidence="3" id="KW-0813">Transport</keyword>
<dbReference type="SUPFAM" id="SSF90123">
    <property type="entry name" value="ABC transporter transmembrane region"/>
    <property type="match status" value="1"/>
</dbReference>
<feature type="transmembrane region" description="Helical" evidence="9">
    <location>
        <begin position="268"/>
        <end position="290"/>
    </location>
</feature>
<feature type="transmembrane region" description="Helical" evidence="9">
    <location>
        <begin position="310"/>
        <end position="330"/>
    </location>
</feature>
<keyword evidence="7 9" id="KW-1133">Transmembrane helix</keyword>
<dbReference type="Pfam" id="PF06472">
    <property type="entry name" value="ABC_membrane_2"/>
    <property type="match status" value="1"/>
</dbReference>
<dbReference type="PROSITE" id="PS50929">
    <property type="entry name" value="ABC_TM1F"/>
    <property type="match status" value="1"/>
</dbReference>
<evidence type="ECO:0000256" key="1">
    <source>
        <dbReference type="ARBA" id="ARBA00004651"/>
    </source>
</evidence>
<feature type="transmembrane region" description="Helical" evidence="9">
    <location>
        <begin position="189"/>
        <end position="210"/>
    </location>
</feature>
<dbReference type="KEGG" id="mbry:B1812_18620"/>
<dbReference type="EMBL" id="CP019948">
    <property type="protein sequence ID" value="ARN82771.1"/>
    <property type="molecule type" value="Genomic_DNA"/>
</dbReference>
<dbReference type="PANTHER" id="PTHR11384:SF59">
    <property type="entry name" value="LYSOSOMAL COBALAMIN TRANSPORTER ABCD4"/>
    <property type="match status" value="1"/>
</dbReference>
<keyword evidence="8 9" id="KW-0472">Membrane</keyword>
<dbReference type="PANTHER" id="PTHR11384">
    <property type="entry name" value="ATP-BINDING CASSETTE, SUB-FAMILY D MEMBER"/>
    <property type="match status" value="1"/>
</dbReference>
<evidence type="ECO:0000259" key="11">
    <source>
        <dbReference type="PROSITE" id="PS50893"/>
    </source>
</evidence>
<evidence type="ECO:0000256" key="10">
    <source>
        <dbReference type="SAM" id="SignalP"/>
    </source>
</evidence>
<keyword evidence="14" id="KW-1185">Reference proteome</keyword>
<dbReference type="InterPro" id="IPR017871">
    <property type="entry name" value="ABC_transporter-like_CS"/>
</dbReference>
<name>A0A1W6MYV4_9HYPH</name>